<name>B9TD38_RICCO</name>
<proteinExistence type="predicted"/>
<gene>
    <name evidence="1" type="ORF">RCOM_1850120</name>
</gene>
<organism evidence="1 2">
    <name type="scientific">Ricinus communis</name>
    <name type="common">Castor bean</name>
    <dbReference type="NCBI Taxonomy" id="3988"/>
    <lineage>
        <taxon>Eukaryota</taxon>
        <taxon>Viridiplantae</taxon>
        <taxon>Streptophyta</taxon>
        <taxon>Embryophyta</taxon>
        <taxon>Tracheophyta</taxon>
        <taxon>Spermatophyta</taxon>
        <taxon>Magnoliopsida</taxon>
        <taxon>eudicotyledons</taxon>
        <taxon>Gunneridae</taxon>
        <taxon>Pentapetalae</taxon>
        <taxon>rosids</taxon>
        <taxon>fabids</taxon>
        <taxon>Malpighiales</taxon>
        <taxon>Euphorbiaceae</taxon>
        <taxon>Acalyphoideae</taxon>
        <taxon>Acalypheae</taxon>
        <taxon>Ricinus</taxon>
    </lineage>
</organism>
<evidence type="ECO:0000313" key="2">
    <source>
        <dbReference type="Proteomes" id="UP000008311"/>
    </source>
</evidence>
<dbReference type="AlphaFoldDB" id="B9TD38"/>
<dbReference type="InParanoid" id="B9TD38"/>
<dbReference type="Proteomes" id="UP000008311">
    <property type="component" value="Unassembled WGS sequence"/>
</dbReference>
<sequence length="149" mass="16138">MAIQYIDGDHRHLVRHEPAEIGEFDIHDAAILAAARAAQNALGFEPIEHARDGAGVVAGFAGQIGGGRTVALLDHHQDAELRMRQIVGRQFLIDRGGQQRMAALEQIADALAELIVVFPIDAVGPLDLELEDVAVDRRFHGHDGTCARL</sequence>
<accession>B9TD38</accession>
<keyword evidence="2" id="KW-1185">Reference proteome</keyword>
<protein>
    <submittedName>
        <fullName evidence="1">Uncharacterized protein</fullName>
    </submittedName>
</protein>
<dbReference type="EMBL" id="EQ977854">
    <property type="protein sequence ID" value="EEF26226.1"/>
    <property type="molecule type" value="Genomic_DNA"/>
</dbReference>
<reference evidence="2" key="1">
    <citation type="journal article" date="2010" name="Nat. Biotechnol.">
        <title>Draft genome sequence of the oilseed species Ricinus communis.</title>
        <authorList>
            <person name="Chan A.P."/>
            <person name="Crabtree J."/>
            <person name="Zhao Q."/>
            <person name="Lorenzi H."/>
            <person name="Orvis J."/>
            <person name="Puiu D."/>
            <person name="Melake-Berhan A."/>
            <person name="Jones K.M."/>
            <person name="Redman J."/>
            <person name="Chen G."/>
            <person name="Cahoon E.B."/>
            <person name="Gedil M."/>
            <person name="Stanke M."/>
            <person name="Haas B.J."/>
            <person name="Wortman J.R."/>
            <person name="Fraser-Liggett C.M."/>
            <person name="Ravel J."/>
            <person name="Rabinowicz P.D."/>
        </authorList>
    </citation>
    <scope>NUCLEOTIDE SEQUENCE [LARGE SCALE GENOMIC DNA]</scope>
    <source>
        <strain evidence="2">cv. Hale</strain>
    </source>
</reference>
<evidence type="ECO:0000313" key="1">
    <source>
        <dbReference type="EMBL" id="EEF26226.1"/>
    </source>
</evidence>